<organism evidence="3 4">
    <name type="scientific">Aristolochia fimbriata</name>
    <name type="common">White veined hardy Dutchman's pipe vine</name>
    <dbReference type="NCBI Taxonomy" id="158543"/>
    <lineage>
        <taxon>Eukaryota</taxon>
        <taxon>Viridiplantae</taxon>
        <taxon>Streptophyta</taxon>
        <taxon>Embryophyta</taxon>
        <taxon>Tracheophyta</taxon>
        <taxon>Spermatophyta</taxon>
        <taxon>Magnoliopsida</taxon>
        <taxon>Magnoliidae</taxon>
        <taxon>Piperales</taxon>
        <taxon>Aristolochiaceae</taxon>
        <taxon>Aristolochia</taxon>
    </lineage>
</organism>
<keyword evidence="2" id="KW-0472">Membrane</keyword>
<name>A0AAV7EKU4_ARIFI</name>
<evidence type="ECO:0000256" key="2">
    <source>
        <dbReference type="SAM" id="Phobius"/>
    </source>
</evidence>
<feature type="transmembrane region" description="Helical" evidence="2">
    <location>
        <begin position="73"/>
        <end position="93"/>
    </location>
</feature>
<accession>A0AAV7EKU4</accession>
<dbReference type="PANTHER" id="PTHR31963:SF4">
    <property type="entry name" value="GUSTATORY RECEPTOR"/>
    <property type="match status" value="1"/>
</dbReference>
<reference evidence="3 4" key="1">
    <citation type="submission" date="2021-07" db="EMBL/GenBank/DDBJ databases">
        <title>The Aristolochia fimbriata genome: insights into angiosperm evolution, floral development and chemical biosynthesis.</title>
        <authorList>
            <person name="Jiao Y."/>
        </authorList>
    </citation>
    <scope>NUCLEOTIDE SEQUENCE [LARGE SCALE GENOMIC DNA]</scope>
    <source>
        <strain evidence="3">IBCAS-2021</strain>
        <tissue evidence="3">Leaf</tissue>
    </source>
</reference>
<evidence type="ECO:0000313" key="4">
    <source>
        <dbReference type="Proteomes" id="UP000825729"/>
    </source>
</evidence>
<feature type="transmembrane region" description="Helical" evidence="2">
    <location>
        <begin position="277"/>
        <end position="301"/>
    </location>
</feature>
<dbReference type="Pfam" id="PF12056">
    <property type="entry name" value="DUF3537"/>
    <property type="match status" value="1"/>
</dbReference>
<dbReference type="PANTHER" id="PTHR31963">
    <property type="entry name" value="RAS GUANINE NUCLEOTIDE EXCHANGE FACTOR K"/>
    <property type="match status" value="1"/>
</dbReference>
<feature type="region of interest" description="Disordered" evidence="1">
    <location>
        <begin position="508"/>
        <end position="548"/>
    </location>
</feature>
<keyword evidence="2" id="KW-0812">Transmembrane</keyword>
<dbReference type="InterPro" id="IPR021924">
    <property type="entry name" value="DUF3537"/>
</dbReference>
<gene>
    <name evidence="3" type="ORF">H6P81_009319</name>
</gene>
<keyword evidence="2" id="KW-1133">Transmembrane helix</keyword>
<feature type="transmembrane region" description="Helical" evidence="2">
    <location>
        <begin position="207"/>
        <end position="230"/>
    </location>
</feature>
<keyword evidence="4" id="KW-1185">Reference proteome</keyword>
<feature type="transmembrane region" description="Helical" evidence="2">
    <location>
        <begin position="165"/>
        <end position="187"/>
    </location>
</feature>
<evidence type="ECO:0000313" key="3">
    <source>
        <dbReference type="EMBL" id="KAG9449354.1"/>
    </source>
</evidence>
<feature type="transmembrane region" description="Helical" evidence="2">
    <location>
        <begin position="313"/>
        <end position="333"/>
    </location>
</feature>
<dbReference type="Proteomes" id="UP000825729">
    <property type="component" value="Unassembled WGS sequence"/>
</dbReference>
<feature type="transmembrane region" description="Helical" evidence="2">
    <location>
        <begin position="113"/>
        <end position="133"/>
    </location>
</feature>
<feature type="compositionally biased region" description="Polar residues" evidence="1">
    <location>
        <begin position="1"/>
        <end position="13"/>
    </location>
</feature>
<dbReference type="AlphaFoldDB" id="A0AAV7EKU4"/>
<proteinExistence type="predicted"/>
<dbReference type="EMBL" id="JAINDJ010000004">
    <property type="protein sequence ID" value="KAG9449354.1"/>
    <property type="molecule type" value="Genomic_DNA"/>
</dbReference>
<protein>
    <submittedName>
        <fullName evidence="3">Uncharacterized protein</fullName>
    </submittedName>
</protein>
<comment type="caution">
    <text evidence="3">The sequence shown here is derived from an EMBL/GenBank/DDBJ whole genome shotgun (WGS) entry which is preliminary data.</text>
</comment>
<feature type="region of interest" description="Disordered" evidence="1">
    <location>
        <begin position="1"/>
        <end position="39"/>
    </location>
</feature>
<sequence>MDSRKWSANSGETQIDVEVGERFPAAEEEEVERENTQQVPLLSHHRLPKPLLSDDLYHFRVSLKWCALDHSSWLGLTLSYAAFVLLAVAVPVMSVVCIRVPPEASADVSFDKLAQLPESALAAIGFFTLSGFFRRYGVRQLLFLDGLHEDTSFVRLGYARELDRAFRSLTCILLPSFAAELAHKIFFFSTVTVRFPGIRGRVPGNSIMFVALLASWVYRTVVFLLVCLLFRLTCELQILRLEWFRRALEEGSASDAITVFREHTRIKKQLLVTSHRYRIFILGCLVTITFSQLGALMLVLASKSEKNFFNSGDLVVCSAVQLSGFFMCLMGAARITHRAQGMVAIATRWHMLMTCASNAASNTLAAKASRVPLPPSVTTEATVPAAGGDSEPPCDYSLSYPIQATLSFESREALITYLQHNKGGITLFGFTLDRGLLQAIFVFEMSLVLWILSKKRKGACNKFWGKGHLCNFVAVPSPAHIRCHRRNPLRPKPFQSTNSLSLRRRTHLGPIRANSSPEPERPQPTGTAEESSGKSEEQGESSETLETAEIRGIKEALKERREKEKENLLSGVLEEVQEIEWPVFGKVLGTTGVVLAVITGSSLVLLTLNAVLAELSDRVFAGRGVQDFF</sequence>
<evidence type="ECO:0000256" key="1">
    <source>
        <dbReference type="SAM" id="MobiDB-lite"/>
    </source>
</evidence>